<dbReference type="InterPro" id="IPR036291">
    <property type="entry name" value="NAD(P)-bd_dom_sf"/>
</dbReference>
<keyword evidence="2" id="KW-0560">Oxidoreductase</keyword>
<evidence type="ECO:0000256" key="2">
    <source>
        <dbReference type="ARBA" id="ARBA00023002"/>
    </source>
</evidence>
<dbReference type="RefSeq" id="WP_130351588.1">
    <property type="nucleotide sequence ID" value="NZ_SGWY01000001.1"/>
</dbReference>
<dbReference type="PRINTS" id="PR00081">
    <property type="entry name" value="GDHRDH"/>
</dbReference>
<name>A0A4Q7MNJ2_9MICO</name>
<evidence type="ECO:0000313" key="3">
    <source>
        <dbReference type="EMBL" id="RZS68249.1"/>
    </source>
</evidence>
<gene>
    <name evidence="3" type="ORF">EV187_0676</name>
</gene>
<dbReference type="Proteomes" id="UP000293289">
    <property type="component" value="Unassembled WGS sequence"/>
</dbReference>
<sequence>MAVQQRVHVVTGAAGGIGRRIAEVLLADRSAVVVVDVRPADWLADAAGVSIVGDAGDPAVLEVALERARSLGELRGWVNNAAVFRDAWLHEAGGSATMELVASNLRPVLAGAAAAIGEFLRSDVPGAIVNVSSHQAQRAVRGALPYATAKAAIEGLTRAIAVDYGSRGIRCNCVALGSIVTERYARHLADLDITSRAAFETQVRQLHPLGRPGDTADVARTVAFLLSDAAGFITGAVIPVDGGRAARGADPEER</sequence>
<dbReference type="PROSITE" id="PS00061">
    <property type="entry name" value="ADH_SHORT"/>
    <property type="match status" value="1"/>
</dbReference>
<evidence type="ECO:0000313" key="4">
    <source>
        <dbReference type="Proteomes" id="UP000293289"/>
    </source>
</evidence>
<dbReference type="GO" id="GO:0016616">
    <property type="term" value="F:oxidoreductase activity, acting on the CH-OH group of donors, NAD or NADP as acceptor"/>
    <property type="evidence" value="ECO:0007669"/>
    <property type="project" value="TreeGrafter"/>
</dbReference>
<dbReference type="Pfam" id="PF13561">
    <property type="entry name" value="adh_short_C2"/>
    <property type="match status" value="1"/>
</dbReference>
<dbReference type="PRINTS" id="PR00080">
    <property type="entry name" value="SDRFAMILY"/>
</dbReference>
<dbReference type="InterPro" id="IPR002347">
    <property type="entry name" value="SDR_fam"/>
</dbReference>
<organism evidence="3 4">
    <name type="scientific">Agromyces ramosus</name>
    <dbReference type="NCBI Taxonomy" id="33879"/>
    <lineage>
        <taxon>Bacteria</taxon>
        <taxon>Bacillati</taxon>
        <taxon>Actinomycetota</taxon>
        <taxon>Actinomycetes</taxon>
        <taxon>Micrococcales</taxon>
        <taxon>Microbacteriaceae</taxon>
        <taxon>Agromyces</taxon>
    </lineage>
</organism>
<proteinExistence type="inferred from homology"/>
<protein>
    <submittedName>
        <fullName evidence="3">NAD(P)-dependent dehydrogenase (Short-subunit alcohol dehydrogenase family)</fullName>
    </submittedName>
</protein>
<comment type="caution">
    <text evidence="3">The sequence shown here is derived from an EMBL/GenBank/DDBJ whole genome shotgun (WGS) entry which is preliminary data.</text>
</comment>
<dbReference type="InterPro" id="IPR020904">
    <property type="entry name" value="Sc_DH/Rdtase_CS"/>
</dbReference>
<dbReference type="EMBL" id="SGWY01000001">
    <property type="protein sequence ID" value="RZS68249.1"/>
    <property type="molecule type" value="Genomic_DNA"/>
</dbReference>
<dbReference type="SUPFAM" id="SSF51735">
    <property type="entry name" value="NAD(P)-binding Rossmann-fold domains"/>
    <property type="match status" value="1"/>
</dbReference>
<dbReference type="OrthoDB" id="272646at2"/>
<dbReference type="CDD" id="cd05233">
    <property type="entry name" value="SDR_c"/>
    <property type="match status" value="1"/>
</dbReference>
<comment type="similarity">
    <text evidence="1">Belongs to the short-chain dehydrogenases/reductases (SDR) family.</text>
</comment>
<accession>A0A4Q7MNJ2</accession>
<reference evidence="3 4" key="1">
    <citation type="submission" date="2019-02" db="EMBL/GenBank/DDBJ databases">
        <title>Genomic Encyclopedia of Type Strains, Phase IV (KMG-IV): sequencing the most valuable type-strain genomes for metagenomic binning, comparative biology and taxonomic classification.</title>
        <authorList>
            <person name="Goeker M."/>
        </authorList>
    </citation>
    <scope>NUCLEOTIDE SEQUENCE [LARGE SCALE GENOMIC DNA]</scope>
    <source>
        <strain evidence="3 4">DSM 43045</strain>
    </source>
</reference>
<evidence type="ECO:0000256" key="1">
    <source>
        <dbReference type="ARBA" id="ARBA00006484"/>
    </source>
</evidence>
<dbReference type="PANTHER" id="PTHR42760">
    <property type="entry name" value="SHORT-CHAIN DEHYDROGENASES/REDUCTASES FAMILY MEMBER"/>
    <property type="match status" value="1"/>
</dbReference>
<keyword evidence="4" id="KW-1185">Reference proteome</keyword>
<dbReference type="PANTHER" id="PTHR42760:SF133">
    <property type="entry name" value="3-OXOACYL-[ACYL-CARRIER-PROTEIN] REDUCTASE"/>
    <property type="match status" value="1"/>
</dbReference>
<dbReference type="Gene3D" id="3.40.50.720">
    <property type="entry name" value="NAD(P)-binding Rossmann-like Domain"/>
    <property type="match status" value="1"/>
</dbReference>
<dbReference type="AlphaFoldDB" id="A0A4Q7MNJ2"/>